<keyword evidence="1" id="KW-0378">Hydrolase</keyword>
<accession>A0ABQ2VC55</accession>
<name>A0ABQ2VC55_9ACTN</name>
<evidence type="ECO:0000313" key="2">
    <source>
        <dbReference type="Proteomes" id="UP000654471"/>
    </source>
</evidence>
<dbReference type="Proteomes" id="UP000654471">
    <property type="component" value="Unassembled WGS sequence"/>
</dbReference>
<dbReference type="GO" id="GO:0004519">
    <property type="term" value="F:endonuclease activity"/>
    <property type="evidence" value="ECO:0007669"/>
    <property type="project" value="UniProtKB-KW"/>
</dbReference>
<comment type="caution">
    <text evidence="1">The sequence shown here is derived from an EMBL/GenBank/DDBJ whole genome shotgun (WGS) entry which is preliminary data.</text>
</comment>
<protein>
    <submittedName>
        <fullName evidence="1">Endonuclease</fullName>
    </submittedName>
</protein>
<keyword evidence="1" id="KW-0540">Nuclease</keyword>
<dbReference type="SUPFAM" id="SSF48150">
    <property type="entry name" value="DNA-glycosylase"/>
    <property type="match status" value="1"/>
</dbReference>
<keyword evidence="2" id="KW-1185">Reference proteome</keyword>
<dbReference type="RefSeq" id="WP_189303069.1">
    <property type="nucleotide sequence ID" value="NZ_BMRP01000017.1"/>
</dbReference>
<dbReference type="Gene3D" id="1.10.340.30">
    <property type="entry name" value="Hypothetical protein, domain 2"/>
    <property type="match status" value="1"/>
</dbReference>
<evidence type="ECO:0000313" key="1">
    <source>
        <dbReference type="EMBL" id="GGU75805.1"/>
    </source>
</evidence>
<dbReference type="EMBL" id="BMRP01000017">
    <property type="protein sequence ID" value="GGU75805.1"/>
    <property type="molecule type" value="Genomic_DNA"/>
</dbReference>
<gene>
    <name evidence="1" type="ORF">GCM10010211_47170</name>
</gene>
<keyword evidence="1" id="KW-0255">Endonuclease</keyword>
<proteinExistence type="predicted"/>
<sequence>MSRRPSQQDIVRALLDRHGRTYAAEAGVPLRNAPQPLYQALVVADLLSARVRASVAVAAARALFGAGLRTPRRMADAPWQQRVDALGEGGYRRYDESTATRLGEGAVLLLDRYGGDLRRMRDAAGGDTAALRGALQELPGIGPAGSGIFVREVQGVWPEFAPFLDARALRGAAELGLPDDPGRLARLVGADRIAAFASGLVRAALDPAVVDDVRERTPA</sequence>
<organism evidence="1 2">
    <name type="scientific">Streptomyces albospinus</name>
    <dbReference type="NCBI Taxonomy" id="285515"/>
    <lineage>
        <taxon>Bacteria</taxon>
        <taxon>Bacillati</taxon>
        <taxon>Actinomycetota</taxon>
        <taxon>Actinomycetes</taxon>
        <taxon>Kitasatosporales</taxon>
        <taxon>Streptomycetaceae</taxon>
        <taxon>Streptomyces</taxon>
    </lineage>
</organism>
<dbReference type="InterPro" id="IPR011257">
    <property type="entry name" value="DNA_glycosylase"/>
</dbReference>
<reference evidence="2" key="1">
    <citation type="journal article" date="2019" name="Int. J. Syst. Evol. Microbiol.">
        <title>The Global Catalogue of Microorganisms (GCM) 10K type strain sequencing project: providing services to taxonomists for standard genome sequencing and annotation.</title>
        <authorList>
            <consortium name="The Broad Institute Genomics Platform"/>
            <consortium name="The Broad Institute Genome Sequencing Center for Infectious Disease"/>
            <person name="Wu L."/>
            <person name="Ma J."/>
        </authorList>
    </citation>
    <scope>NUCLEOTIDE SEQUENCE [LARGE SCALE GENOMIC DNA]</scope>
    <source>
        <strain evidence="2">JCM 3399</strain>
    </source>
</reference>